<gene>
    <name evidence="1" type="ORF">SAMN04487958_110101</name>
</gene>
<dbReference type="STRING" id="416874.SAMN04487958_110101"/>
<name>A0A1H9VRS9_9GAMM</name>
<dbReference type="AlphaFoldDB" id="A0A1H9VRS9"/>
<reference evidence="2" key="1">
    <citation type="submission" date="2016-10" db="EMBL/GenBank/DDBJ databases">
        <authorList>
            <person name="Varghese N."/>
            <person name="Submissions S."/>
        </authorList>
    </citation>
    <scope>NUCLEOTIDE SEQUENCE [LARGE SCALE GENOMIC DNA]</scope>
    <source>
        <strain evidence="2">CGMCC 1.6495</strain>
    </source>
</reference>
<dbReference type="EMBL" id="FOGS01000010">
    <property type="protein sequence ID" value="SES24087.1"/>
    <property type="molecule type" value="Genomic_DNA"/>
</dbReference>
<keyword evidence="2" id="KW-1185">Reference proteome</keyword>
<proteinExistence type="predicted"/>
<evidence type="ECO:0000313" key="1">
    <source>
        <dbReference type="EMBL" id="SES24087.1"/>
    </source>
</evidence>
<sequence length="559" mass="62640">MNELDFGFDFDRYTGECGPPTEYTLDGLPATGSVTSFRTSNEIPSFKRAISARKLQQPQPNAKLEISGYSKQEGVLQQLYTHYELISEPTGQLLLIDKSNGAVLPADPAYLVGIIQRLAHDHGVTISGGMIKTAVRIMRARGTDRQLDISMGPVGYAPNGQYQVIGHLGYWGYWPKRREASWLETPAIPTLWPTKSLFSPFSSRQVNAPHTLNMLLNSLPLDQDDHLLLVTWMVLAMMPYKRQVLLELIGAPENGKSTLLLIMKELINPSTESLIQETPRNLQRVRQLAKEHYLISLDNVSSLSLPAQHALSHVMAGMSVDWGQSKEFSTPLLTRRPVALNAEKSVITEPTLKRQTLTLQLDAKHPLTSDWINRPSNQNHLFPNSFAALLQLLGEVHAMEGLVILSGPISSGWEDFYRIGVIVARFLGRDDQAFSRAFQSLQAIEWQDAVDESPVATALMRYIKAHGEDSYTHSVKDWLEVLDSHCPDSPPYRSRWPETPNALGAEFGRCKKLVAYFGLRLESLGKRGSRCLWQLSKMDDSEQSAPVSAHIRWTPLKCF</sequence>
<evidence type="ECO:0008006" key="3">
    <source>
        <dbReference type="Google" id="ProtNLM"/>
    </source>
</evidence>
<protein>
    <recommendedName>
        <fullName evidence="3">DUF927 domain-containing protein</fullName>
    </recommendedName>
</protein>
<accession>A0A1H9VRS9</accession>
<evidence type="ECO:0000313" key="2">
    <source>
        <dbReference type="Proteomes" id="UP000198505"/>
    </source>
</evidence>
<dbReference type="Proteomes" id="UP000198505">
    <property type="component" value="Unassembled WGS sequence"/>
</dbReference>
<organism evidence="1 2">
    <name type="scientific">Vreelandella subterranea</name>
    <dbReference type="NCBI Taxonomy" id="416874"/>
    <lineage>
        <taxon>Bacteria</taxon>
        <taxon>Pseudomonadati</taxon>
        <taxon>Pseudomonadota</taxon>
        <taxon>Gammaproteobacteria</taxon>
        <taxon>Oceanospirillales</taxon>
        <taxon>Halomonadaceae</taxon>
        <taxon>Vreelandella</taxon>
    </lineage>
</organism>
<dbReference type="RefSeq" id="WP_092829113.1">
    <property type="nucleotide sequence ID" value="NZ_FOGS01000010.1"/>
</dbReference>